<evidence type="ECO:0000259" key="2">
    <source>
        <dbReference type="Pfam" id="PF08550"/>
    </source>
</evidence>
<dbReference type="EMBL" id="JAIXMP010000002">
    <property type="protein sequence ID" value="KAI9276692.1"/>
    <property type="molecule type" value="Genomic_DNA"/>
</dbReference>
<dbReference type="GO" id="GO:0007039">
    <property type="term" value="P:protein catabolic process in the vacuole"/>
    <property type="evidence" value="ECO:0007669"/>
    <property type="project" value="TreeGrafter"/>
</dbReference>
<feature type="compositionally biased region" description="Low complexity" evidence="1">
    <location>
        <begin position="126"/>
        <end position="171"/>
    </location>
</feature>
<feature type="compositionally biased region" description="Low complexity" evidence="1">
    <location>
        <begin position="342"/>
        <end position="355"/>
    </location>
</feature>
<evidence type="ECO:0000256" key="1">
    <source>
        <dbReference type="SAM" id="MobiDB-lite"/>
    </source>
</evidence>
<feature type="compositionally biased region" description="Low complexity" evidence="1">
    <location>
        <begin position="411"/>
        <end position="422"/>
    </location>
</feature>
<dbReference type="Proteomes" id="UP001209540">
    <property type="component" value="Unassembled WGS sequence"/>
</dbReference>
<feature type="compositionally biased region" description="Acidic residues" evidence="1">
    <location>
        <begin position="440"/>
        <end position="455"/>
    </location>
</feature>
<dbReference type="Pfam" id="PF08550">
    <property type="entry name" value="GATA_AreA"/>
    <property type="match status" value="1"/>
</dbReference>
<dbReference type="GO" id="GO:0005773">
    <property type="term" value="C:vacuole"/>
    <property type="evidence" value="ECO:0007669"/>
    <property type="project" value="GOC"/>
</dbReference>
<name>A0AAD5PL03_9FUNG</name>
<gene>
    <name evidence="3" type="ORF">BDA99DRAFT_493895</name>
</gene>
<feature type="region of interest" description="Disordered" evidence="1">
    <location>
        <begin position="436"/>
        <end position="504"/>
    </location>
</feature>
<dbReference type="PANTHER" id="PTHR28051:SF1">
    <property type="entry name" value="PROTEIN MTL1-RELATED"/>
    <property type="match status" value="1"/>
</dbReference>
<feature type="region of interest" description="Disordered" evidence="1">
    <location>
        <begin position="257"/>
        <end position="422"/>
    </location>
</feature>
<organism evidence="3 4">
    <name type="scientific">Phascolomyces articulosus</name>
    <dbReference type="NCBI Taxonomy" id="60185"/>
    <lineage>
        <taxon>Eukaryota</taxon>
        <taxon>Fungi</taxon>
        <taxon>Fungi incertae sedis</taxon>
        <taxon>Mucoromycota</taxon>
        <taxon>Mucoromycotina</taxon>
        <taxon>Mucoromycetes</taxon>
        <taxon>Mucorales</taxon>
        <taxon>Lichtheimiaceae</taxon>
        <taxon>Phascolomyces</taxon>
    </lineage>
</organism>
<feature type="region of interest" description="Disordered" evidence="1">
    <location>
        <begin position="198"/>
        <end position="218"/>
    </location>
</feature>
<feature type="compositionally biased region" description="Pro residues" evidence="1">
    <location>
        <begin position="462"/>
        <end position="476"/>
    </location>
</feature>
<evidence type="ECO:0000313" key="3">
    <source>
        <dbReference type="EMBL" id="KAI9276692.1"/>
    </source>
</evidence>
<feature type="compositionally biased region" description="Low complexity" evidence="1">
    <location>
        <begin position="477"/>
        <end position="495"/>
    </location>
</feature>
<dbReference type="AlphaFoldDB" id="A0AAD5PL03"/>
<feature type="compositionally biased region" description="Acidic residues" evidence="1">
    <location>
        <begin position="279"/>
        <end position="304"/>
    </location>
</feature>
<dbReference type="GO" id="GO:0042149">
    <property type="term" value="P:cellular response to glucose starvation"/>
    <property type="evidence" value="ECO:0007669"/>
    <property type="project" value="TreeGrafter"/>
</dbReference>
<sequence length="600" mass="66487">MLPKKKHSIDDDYEARNRTVQPPEMCVDYLSYRFDEMDLAASWRVMTKQKKDVVNGLRLENASWRTWAKHKYRLSTVSPETLNWLKDSDVTWLYGPLHTVIKNIEEKDRYAKPKIASTEDTLGLMTTNHRPTTNTTNNNNVTNTATTTSTSTNINNSNNTPSSSSSSLTPPLKSVLKKVTASDLLRRSASELQASQITADHQHQYQDSQKQQHTKKPSLSLREANKKLKAFSPSVVATHRQPKLRFNQYVEQCVALPVNDPPPSQQQRRGKTRFSNILSDEEEEDDIDDDDDDELTQGYSDDENAIVIDYDHPRLPRSSIKKIEPARLKTNSQSEQETDEVSSLSSSASSSLTSNGGSGYAWMIGGGPGGGQDQFNDRQEQVESSSSDEDNEGLGQEQQLEIRRRAHYIPSSSGSSVASTSSDAIQWVGQPCVYNVQEPSDYDDDDYGFDDDDWTHDENEMPSPPLPPAAPTPASPPTASTITTATTTTTTSTPSVAPPLPCHPRGAQQFFGKAVAVSEPCTIDADEPSISRVSNYHHKVSDIHTSSTGMDATNNSSNLIHGHYREEEDESPTLLGHFAQWASSYLWPKQPSSSSSSSQL</sequence>
<dbReference type="PANTHER" id="PTHR28051">
    <property type="entry name" value="PROTEIN MTL1-RELATED"/>
    <property type="match status" value="1"/>
</dbReference>
<protein>
    <recommendedName>
        <fullName evidence="2">Nitrogen regulatory protein areA GATA-like domain-containing protein</fullName>
    </recommendedName>
</protein>
<accession>A0AAD5PL03</accession>
<comment type="caution">
    <text evidence="3">The sequence shown here is derived from an EMBL/GenBank/DDBJ whole genome shotgun (WGS) entry which is preliminary data.</text>
</comment>
<keyword evidence="4" id="KW-1185">Reference proteome</keyword>
<feature type="compositionally biased region" description="Gly residues" evidence="1">
    <location>
        <begin position="356"/>
        <end position="372"/>
    </location>
</feature>
<feature type="region of interest" description="Disordered" evidence="1">
    <location>
        <begin position="121"/>
        <end position="171"/>
    </location>
</feature>
<evidence type="ECO:0000313" key="4">
    <source>
        <dbReference type="Proteomes" id="UP001209540"/>
    </source>
</evidence>
<reference evidence="3" key="2">
    <citation type="submission" date="2023-02" db="EMBL/GenBank/DDBJ databases">
        <authorList>
            <consortium name="DOE Joint Genome Institute"/>
            <person name="Mondo S.J."/>
            <person name="Chang Y."/>
            <person name="Wang Y."/>
            <person name="Ahrendt S."/>
            <person name="Andreopoulos W."/>
            <person name="Barry K."/>
            <person name="Beard J."/>
            <person name="Benny G.L."/>
            <person name="Blankenship S."/>
            <person name="Bonito G."/>
            <person name="Cuomo C."/>
            <person name="Desiro A."/>
            <person name="Gervers K.A."/>
            <person name="Hundley H."/>
            <person name="Kuo A."/>
            <person name="LaButti K."/>
            <person name="Lang B.F."/>
            <person name="Lipzen A."/>
            <person name="O'Donnell K."/>
            <person name="Pangilinan J."/>
            <person name="Reynolds N."/>
            <person name="Sandor L."/>
            <person name="Smith M.W."/>
            <person name="Tsang A."/>
            <person name="Grigoriev I.V."/>
            <person name="Stajich J.E."/>
            <person name="Spatafora J.W."/>
        </authorList>
    </citation>
    <scope>NUCLEOTIDE SEQUENCE</scope>
    <source>
        <strain evidence="3">RSA 2281</strain>
    </source>
</reference>
<dbReference type="InterPro" id="IPR013860">
    <property type="entry name" value="AreA_GATA"/>
</dbReference>
<proteinExistence type="predicted"/>
<reference evidence="3" key="1">
    <citation type="journal article" date="2022" name="IScience">
        <title>Evolution of zygomycete secretomes and the origins of terrestrial fungal ecologies.</title>
        <authorList>
            <person name="Chang Y."/>
            <person name="Wang Y."/>
            <person name="Mondo S."/>
            <person name="Ahrendt S."/>
            <person name="Andreopoulos W."/>
            <person name="Barry K."/>
            <person name="Beard J."/>
            <person name="Benny G.L."/>
            <person name="Blankenship S."/>
            <person name="Bonito G."/>
            <person name="Cuomo C."/>
            <person name="Desiro A."/>
            <person name="Gervers K.A."/>
            <person name="Hundley H."/>
            <person name="Kuo A."/>
            <person name="LaButti K."/>
            <person name="Lang B.F."/>
            <person name="Lipzen A."/>
            <person name="O'Donnell K."/>
            <person name="Pangilinan J."/>
            <person name="Reynolds N."/>
            <person name="Sandor L."/>
            <person name="Smith M.E."/>
            <person name="Tsang A."/>
            <person name="Grigoriev I.V."/>
            <person name="Stajich J.E."/>
            <person name="Spatafora J.W."/>
        </authorList>
    </citation>
    <scope>NUCLEOTIDE SEQUENCE</scope>
    <source>
        <strain evidence="3">RSA 2281</strain>
    </source>
</reference>
<dbReference type="InterPro" id="IPR052292">
    <property type="entry name" value="Glucose_repression_reg"/>
</dbReference>
<feature type="domain" description="Nitrogen regulatory protein areA GATA-like" evidence="2">
    <location>
        <begin position="42"/>
        <end position="69"/>
    </location>
</feature>